<dbReference type="AlphaFoldDB" id="A0A2M9CRC0"/>
<proteinExistence type="predicted"/>
<sequence>MQTYTGSFPYGSGADVVTYTGTLTIRGTAYTLKLTSPGVAVDATGTRDSSGKVTGTLTGTGVDAGTGVWSAIPKSAREGYLLLFPGELATERLGL</sequence>
<organism evidence="1 2">
    <name type="scientific">Thermoflavifilum aggregans</name>
    <dbReference type="NCBI Taxonomy" id="454188"/>
    <lineage>
        <taxon>Bacteria</taxon>
        <taxon>Pseudomonadati</taxon>
        <taxon>Bacteroidota</taxon>
        <taxon>Chitinophagia</taxon>
        <taxon>Chitinophagales</taxon>
        <taxon>Chitinophagaceae</taxon>
        <taxon>Thermoflavifilum</taxon>
    </lineage>
</organism>
<accession>A0A2M9CRC0</accession>
<protein>
    <submittedName>
        <fullName evidence="1">Uncharacterized protein</fullName>
    </submittedName>
</protein>
<keyword evidence="2" id="KW-1185">Reference proteome</keyword>
<name>A0A2M9CRC0_9BACT</name>
<dbReference type="Proteomes" id="UP000230000">
    <property type="component" value="Unassembled WGS sequence"/>
</dbReference>
<dbReference type="EMBL" id="PGFG01000001">
    <property type="protein sequence ID" value="PJJ74454.1"/>
    <property type="molecule type" value="Genomic_DNA"/>
</dbReference>
<gene>
    <name evidence="1" type="ORF">BXY57_0012</name>
</gene>
<evidence type="ECO:0000313" key="1">
    <source>
        <dbReference type="EMBL" id="PJJ74454.1"/>
    </source>
</evidence>
<reference evidence="1 2" key="1">
    <citation type="submission" date="2017-11" db="EMBL/GenBank/DDBJ databases">
        <title>Genomic Encyclopedia of Archaeal and Bacterial Type Strains, Phase II (KMG-II): From Individual Species to Whole Genera.</title>
        <authorList>
            <person name="Goeker M."/>
        </authorList>
    </citation>
    <scope>NUCLEOTIDE SEQUENCE [LARGE SCALE GENOMIC DNA]</scope>
    <source>
        <strain evidence="1 2">DSM 27268</strain>
    </source>
</reference>
<evidence type="ECO:0000313" key="2">
    <source>
        <dbReference type="Proteomes" id="UP000230000"/>
    </source>
</evidence>
<comment type="caution">
    <text evidence="1">The sequence shown here is derived from an EMBL/GenBank/DDBJ whole genome shotgun (WGS) entry which is preliminary data.</text>
</comment>